<dbReference type="EMBL" id="PUHQ01000025">
    <property type="protein sequence ID" value="KAG0662714.1"/>
    <property type="molecule type" value="Genomic_DNA"/>
</dbReference>
<feature type="region of interest" description="Disordered" evidence="10">
    <location>
        <begin position="386"/>
        <end position="405"/>
    </location>
</feature>
<dbReference type="InterPro" id="IPR045098">
    <property type="entry name" value="Fyv10_fam"/>
</dbReference>
<dbReference type="GO" id="GO:0005634">
    <property type="term" value="C:nucleus"/>
    <property type="evidence" value="ECO:0007669"/>
    <property type="project" value="TreeGrafter"/>
</dbReference>
<dbReference type="GO" id="GO:0005737">
    <property type="term" value="C:cytoplasm"/>
    <property type="evidence" value="ECO:0007669"/>
    <property type="project" value="UniProtKB-SubCell"/>
</dbReference>
<dbReference type="Pfam" id="PF08241">
    <property type="entry name" value="Methyltransf_11"/>
    <property type="match status" value="1"/>
</dbReference>
<dbReference type="Gene3D" id="3.40.50.150">
    <property type="entry name" value="Vaccinia Virus protein VP39"/>
    <property type="match status" value="1"/>
</dbReference>
<dbReference type="PANTHER" id="PTHR12170:SF3">
    <property type="entry name" value="GH10162P"/>
    <property type="match status" value="1"/>
</dbReference>
<organism evidence="12 13">
    <name type="scientific">Rhodotorula mucilaginosa</name>
    <name type="common">Yeast</name>
    <name type="synonym">Rhodotorula rubra</name>
    <dbReference type="NCBI Taxonomy" id="5537"/>
    <lineage>
        <taxon>Eukaryota</taxon>
        <taxon>Fungi</taxon>
        <taxon>Dikarya</taxon>
        <taxon>Basidiomycota</taxon>
        <taxon>Pucciniomycotina</taxon>
        <taxon>Microbotryomycetes</taxon>
        <taxon>Sporidiobolales</taxon>
        <taxon>Sporidiobolaceae</taxon>
        <taxon>Rhodotorula</taxon>
    </lineage>
</organism>
<evidence type="ECO:0000256" key="4">
    <source>
        <dbReference type="ARBA" id="ARBA00022771"/>
    </source>
</evidence>
<reference evidence="12 13" key="1">
    <citation type="submission" date="2020-11" db="EMBL/GenBank/DDBJ databases">
        <title>Kefir isolates.</title>
        <authorList>
            <person name="Marcisauskas S."/>
            <person name="Kim Y."/>
            <person name="Blasche S."/>
        </authorList>
    </citation>
    <scope>NUCLEOTIDE SEQUENCE [LARGE SCALE GENOMIC DNA]</scope>
    <source>
        <strain evidence="12 13">KR</strain>
    </source>
</reference>
<dbReference type="InterPro" id="IPR027370">
    <property type="entry name" value="Znf-RING_euk"/>
</dbReference>
<keyword evidence="4 9" id="KW-0863">Zinc-finger</keyword>
<dbReference type="InterPro" id="IPR037683">
    <property type="entry name" value="Rmd5_dRing"/>
</dbReference>
<evidence type="ECO:0000256" key="7">
    <source>
        <dbReference type="ARBA" id="ARBA00075398"/>
    </source>
</evidence>
<dbReference type="FunFam" id="3.30.40.10:FF:000143">
    <property type="entry name" value="Regulator of gluconeogenesis Rmd5"/>
    <property type="match status" value="1"/>
</dbReference>
<dbReference type="Pfam" id="PF10607">
    <property type="entry name" value="CTLH"/>
    <property type="match status" value="1"/>
</dbReference>
<dbReference type="PROSITE" id="PS51867">
    <property type="entry name" value="ZF_RING_GID"/>
    <property type="match status" value="1"/>
</dbReference>
<feature type="compositionally biased region" description="Pro residues" evidence="10">
    <location>
        <begin position="92"/>
        <end position="105"/>
    </location>
</feature>
<name>A0A9P6W519_RHOMI</name>
<dbReference type="Gene3D" id="3.30.40.10">
    <property type="entry name" value="Zinc/RING finger domain, C3HC4 (zinc finger)"/>
    <property type="match status" value="1"/>
</dbReference>
<dbReference type="InterPro" id="IPR013083">
    <property type="entry name" value="Znf_RING/FYVE/PHD"/>
</dbReference>
<dbReference type="SUPFAM" id="SSF56954">
    <property type="entry name" value="Outer membrane efflux proteins (OEP)"/>
    <property type="match status" value="1"/>
</dbReference>
<evidence type="ECO:0000259" key="11">
    <source>
        <dbReference type="PROSITE" id="PS51867"/>
    </source>
</evidence>
<evidence type="ECO:0000256" key="6">
    <source>
        <dbReference type="ARBA" id="ARBA00061136"/>
    </source>
</evidence>
<dbReference type="SUPFAM" id="SSF53335">
    <property type="entry name" value="S-adenosyl-L-methionine-dependent methyltransferases"/>
    <property type="match status" value="1"/>
</dbReference>
<dbReference type="GO" id="GO:0061630">
    <property type="term" value="F:ubiquitin protein ligase activity"/>
    <property type="evidence" value="ECO:0007669"/>
    <property type="project" value="InterPro"/>
</dbReference>
<protein>
    <recommendedName>
        <fullName evidence="8">GID complex catalytic subunit 2</fullName>
    </recommendedName>
    <alternativeName>
        <fullName evidence="7">Glucose-induced degradation protein 2</fullName>
    </alternativeName>
</protein>
<keyword evidence="2" id="KW-0963">Cytoplasm</keyword>
<proteinExistence type="inferred from homology"/>
<dbReference type="InterPro" id="IPR013216">
    <property type="entry name" value="Methyltransf_11"/>
</dbReference>
<sequence length="813" mass="89072">MSHVDPLPEELAQLTRAARAAHRADQEHVDSLIQRLERARQALDAGAGPGDELLSLASYLKTSNAESAQKHKDWGNAVNKLAKSVDRKYGAPPAPLFPPPPPPTPSTTTAAAATSLEETLLLRRRAHPQPAAAEQDQAQRLPFSNPEAIAALNETIAIHLARIGAFHSLSTFLAESHTPQPPALTPELLAGLKQLHEILAQIRRGDCARAIEWVEEARRGAADTADSDELLFQLRKEEYIRLVLAAAVATAPVEEEDEPMAGIEQPRQHEEQEQDHNEDHPAAAAGAPRQRRKSSLASMSSSILRTSSSGQHACARERGPVNPHLERALAYGGQHFRPLLLSGSSASGSGSSSRTALVCSLLTSPLYLPLDRLLSSPYGSLYAPYLASSSSSSSPTTTLTTPRPLELRPNEPLLLLFTEAYLRSLSLPKNSPLTVVTDVGGSGALAKIIKVRTVMKEKKTEWSAVGELPVEIPLPLPYRYHSIFACPVSKEQSTAQNPPMLLPCGHVIARESLMRLARGTPTLKCPYCPVRRAMSTEPAHTSFAKANFTKSGSSGLYDRARPDYPREAIETILSQIQQPGAHVIELGAGTGLFTRGFLKAAAKTGGRIAKLTAVEPSEGMRQGFAAKLPPQTDIQVECVDGLFDKIPAPDASADLVVIAQAFHWVGHDGRAAVEEIARVLKPGGVWALIWNLEDRDVPWIAQIREKYEQFEQDTPQYRHGYWRSIYSTEEYSRNFTAPTETHYKRALPTTEDLVVDRVFSKSYITALSDAERETLGKEIRDVVRRGEGKTWIDKDQGTFEYDYKTDLVLAQRK</sequence>
<keyword evidence="5" id="KW-0862">Zinc</keyword>
<feature type="compositionally biased region" description="Low complexity" evidence="10">
    <location>
        <begin position="295"/>
        <end position="309"/>
    </location>
</feature>
<comment type="subcellular location">
    <subcellularLocation>
        <location evidence="1">Cytoplasm</location>
    </subcellularLocation>
</comment>
<dbReference type="SUPFAM" id="SSF57850">
    <property type="entry name" value="RING/U-box"/>
    <property type="match status" value="1"/>
</dbReference>
<evidence type="ECO:0000256" key="3">
    <source>
        <dbReference type="ARBA" id="ARBA00022723"/>
    </source>
</evidence>
<feature type="zinc finger region" description="RING-Gid-type" evidence="9">
    <location>
        <begin position="486"/>
        <end position="528"/>
    </location>
</feature>
<dbReference type="InterPro" id="IPR044063">
    <property type="entry name" value="ZF_RING_GID"/>
</dbReference>
<evidence type="ECO:0000256" key="8">
    <source>
        <dbReference type="ARBA" id="ARBA00080744"/>
    </source>
</evidence>
<evidence type="ECO:0000256" key="9">
    <source>
        <dbReference type="PROSITE-ProRule" id="PRU01215"/>
    </source>
</evidence>
<dbReference type="PANTHER" id="PTHR12170">
    <property type="entry name" value="MACROPHAGE ERYTHROBLAST ATTACHER-RELATED"/>
    <property type="match status" value="1"/>
</dbReference>
<dbReference type="CDD" id="cd16652">
    <property type="entry name" value="dRING_Rmd5p-like"/>
    <property type="match status" value="1"/>
</dbReference>
<evidence type="ECO:0000256" key="5">
    <source>
        <dbReference type="ARBA" id="ARBA00022833"/>
    </source>
</evidence>
<dbReference type="Pfam" id="PF13445">
    <property type="entry name" value="zf-RING_UBOX"/>
    <property type="match status" value="1"/>
</dbReference>
<dbReference type="GO" id="GO:0034657">
    <property type="term" value="C:GID complex"/>
    <property type="evidence" value="ECO:0007669"/>
    <property type="project" value="TreeGrafter"/>
</dbReference>
<dbReference type="OrthoDB" id="66144at2759"/>
<feature type="region of interest" description="Disordered" evidence="10">
    <location>
        <begin position="251"/>
        <end position="319"/>
    </location>
</feature>
<evidence type="ECO:0000256" key="2">
    <source>
        <dbReference type="ARBA" id="ARBA00022490"/>
    </source>
</evidence>
<accession>A0A9P6W519</accession>
<keyword evidence="3" id="KW-0479">Metal-binding</keyword>
<dbReference type="GO" id="GO:0008270">
    <property type="term" value="F:zinc ion binding"/>
    <property type="evidence" value="ECO:0007669"/>
    <property type="project" value="UniProtKB-KW"/>
</dbReference>
<evidence type="ECO:0000313" key="12">
    <source>
        <dbReference type="EMBL" id="KAG0662714.1"/>
    </source>
</evidence>
<dbReference type="AlphaFoldDB" id="A0A9P6W519"/>
<dbReference type="GO" id="GO:0008757">
    <property type="term" value="F:S-adenosylmethionine-dependent methyltransferase activity"/>
    <property type="evidence" value="ECO:0007669"/>
    <property type="project" value="InterPro"/>
</dbReference>
<feature type="compositionally biased region" description="Low complexity" evidence="10">
    <location>
        <begin position="386"/>
        <end position="404"/>
    </location>
</feature>
<feature type="compositionally biased region" description="Basic and acidic residues" evidence="10">
    <location>
        <begin position="266"/>
        <end position="281"/>
    </location>
</feature>
<evidence type="ECO:0000256" key="1">
    <source>
        <dbReference type="ARBA" id="ARBA00004496"/>
    </source>
</evidence>
<dbReference type="GO" id="GO:0043161">
    <property type="term" value="P:proteasome-mediated ubiquitin-dependent protein catabolic process"/>
    <property type="evidence" value="ECO:0007669"/>
    <property type="project" value="InterPro"/>
</dbReference>
<dbReference type="InterPro" id="IPR024964">
    <property type="entry name" value="CTLH/CRA"/>
</dbReference>
<comment type="caution">
    <text evidence="12">The sequence shown here is derived from an EMBL/GenBank/DDBJ whole genome shotgun (WGS) entry which is preliminary data.</text>
</comment>
<feature type="region of interest" description="Disordered" evidence="10">
    <location>
        <begin position="89"/>
        <end position="112"/>
    </location>
</feature>
<feature type="domain" description="RING-Gid-type" evidence="11">
    <location>
        <begin position="486"/>
        <end position="528"/>
    </location>
</feature>
<evidence type="ECO:0000313" key="13">
    <source>
        <dbReference type="Proteomes" id="UP000777482"/>
    </source>
</evidence>
<comment type="similarity">
    <text evidence="6">Belongs to the RMD5/GID2 family.</text>
</comment>
<dbReference type="Proteomes" id="UP000777482">
    <property type="component" value="Unassembled WGS sequence"/>
</dbReference>
<gene>
    <name evidence="12" type="ORF">C6P46_003219</name>
</gene>
<dbReference type="CDD" id="cd02440">
    <property type="entry name" value="AdoMet_MTases"/>
    <property type="match status" value="1"/>
</dbReference>
<evidence type="ECO:0000256" key="10">
    <source>
        <dbReference type="SAM" id="MobiDB-lite"/>
    </source>
</evidence>
<dbReference type="InterPro" id="IPR029063">
    <property type="entry name" value="SAM-dependent_MTases_sf"/>
</dbReference>
<keyword evidence="13" id="KW-1185">Reference proteome</keyword>